<keyword evidence="4" id="KW-1185">Reference proteome</keyword>
<organism evidence="3 4">
    <name type="scientific">Rudaeicoccus suwonensis</name>
    <dbReference type="NCBI Taxonomy" id="657409"/>
    <lineage>
        <taxon>Bacteria</taxon>
        <taxon>Bacillati</taxon>
        <taxon>Actinomycetota</taxon>
        <taxon>Actinomycetes</taxon>
        <taxon>Micrococcales</taxon>
        <taxon>Dermacoccaceae</taxon>
        <taxon>Rudaeicoccus</taxon>
    </lineage>
</organism>
<dbReference type="Proteomes" id="UP000318297">
    <property type="component" value="Unassembled WGS sequence"/>
</dbReference>
<gene>
    <name evidence="3" type="ORF">BKA23_3220</name>
</gene>
<evidence type="ECO:0000313" key="4">
    <source>
        <dbReference type="Proteomes" id="UP000318297"/>
    </source>
</evidence>
<feature type="compositionally biased region" description="Pro residues" evidence="1">
    <location>
        <begin position="1"/>
        <end position="11"/>
    </location>
</feature>
<evidence type="ECO:0000313" key="3">
    <source>
        <dbReference type="EMBL" id="TWE07853.1"/>
    </source>
</evidence>
<keyword evidence="2" id="KW-1133">Transmembrane helix</keyword>
<evidence type="ECO:0000256" key="1">
    <source>
        <dbReference type="SAM" id="MobiDB-lite"/>
    </source>
</evidence>
<feature type="transmembrane region" description="Helical" evidence="2">
    <location>
        <begin position="403"/>
        <end position="421"/>
    </location>
</feature>
<dbReference type="RefSeq" id="WP_211841766.1">
    <property type="nucleotide sequence ID" value="NZ_VIVQ01000004.1"/>
</dbReference>
<dbReference type="PANTHER" id="PTHR37826:SF3">
    <property type="entry name" value="J DOMAIN-CONTAINING PROTEIN"/>
    <property type="match status" value="1"/>
</dbReference>
<dbReference type="PANTHER" id="PTHR37826">
    <property type="entry name" value="FLOTILLIN BAND_7_5 DOMAIN PROTEIN"/>
    <property type="match status" value="1"/>
</dbReference>
<comment type="caution">
    <text evidence="3">The sequence shown here is derived from an EMBL/GenBank/DDBJ whole genome shotgun (WGS) entry which is preliminary data.</text>
</comment>
<sequence length="426" mass="46979">MTDDAPPPLPDHPVAAESADAAQPGPPPVPARHPVPDRLSEPGAMPEPAGMPQPPPLHDTAMLQSTEVTRTYPCPSCGGSLGFDPQARQLKCPACGRLEALAPVAGSITKRDLASTMQHLAQHRGEQHQHQLGREVVCQNCGGTTAFDGTLTATRCPYCATPIQRDDLQTAPERLPIDGVLPLMIGEKDARERINAWINGRWFAPKEFKKYREIGSFTSIYLSYFTYDATTTTQYTGMRGEDYTVEVGDGDNRHTETRTNWWPTSGTVVNDFRDLVELANTGLDERKVDALEPWPLQEAQPYSPQFVAGHLSRTYDADAGQRFDDGARSKIEREVDHTIRRDIGGDQQRITSREIGYNSLVFAQLLLPVWLLTVTFEGRPFQVFINGATGEVQGQRPWSKVKLAFAVLVAVIVIAVVALIYKKVHG</sequence>
<evidence type="ECO:0008006" key="5">
    <source>
        <dbReference type="Google" id="ProtNLM"/>
    </source>
</evidence>
<evidence type="ECO:0000256" key="2">
    <source>
        <dbReference type="SAM" id="Phobius"/>
    </source>
</evidence>
<name>A0A561DWW8_9MICO</name>
<dbReference type="Gene3D" id="2.20.28.30">
    <property type="entry name" value="RNA polymerase ii, chain L"/>
    <property type="match status" value="2"/>
</dbReference>
<feature type="compositionally biased region" description="Pro residues" evidence="1">
    <location>
        <begin position="24"/>
        <end position="33"/>
    </location>
</feature>
<dbReference type="AlphaFoldDB" id="A0A561DWW8"/>
<keyword evidence="2" id="KW-0812">Transmembrane</keyword>
<feature type="region of interest" description="Disordered" evidence="1">
    <location>
        <begin position="1"/>
        <end position="59"/>
    </location>
</feature>
<dbReference type="EMBL" id="VIVQ01000004">
    <property type="protein sequence ID" value="TWE07853.1"/>
    <property type="molecule type" value="Genomic_DNA"/>
</dbReference>
<protein>
    <recommendedName>
        <fullName evidence="5">Replication restart DNA helicase PriA</fullName>
    </recommendedName>
</protein>
<keyword evidence="2" id="KW-0472">Membrane</keyword>
<reference evidence="3 4" key="1">
    <citation type="submission" date="2019-06" db="EMBL/GenBank/DDBJ databases">
        <title>Sequencing the genomes of 1000 actinobacteria strains.</title>
        <authorList>
            <person name="Klenk H.-P."/>
        </authorList>
    </citation>
    <scope>NUCLEOTIDE SEQUENCE [LARGE SCALE GENOMIC DNA]</scope>
    <source>
        <strain evidence="3 4">DSM 19560</strain>
    </source>
</reference>
<proteinExistence type="predicted"/>
<accession>A0A561DWW8</accession>